<feature type="compositionally biased region" description="Polar residues" evidence="6">
    <location>
        <begin position="32"/>
        <end position="45"/>
    </location>
</feature>
<dbReference type="PANTHER" id="PTHR16223:SF198">
    <property type="entry name" value="DEHYDROGENASE, PUTATIVE, EXPRESSED-RELATED"/>
    <property type="match status" value="1"/>
</dbReference>
<dbReference type="GO" id="GO:0000978">
    <property type="term" value="F:RNA polymerase II cis-regulatory region sequence-specific DNA binding"/>
    <property type="evidence" value="ECO:0007669"/>
    <property type="project" value="TreeGrafter"/>
</dbReference>
<organism evidence="8">
    <name type="scientific">Sesamum latifolium</name>
    <dbReference type="NCBI Taxonomy" id="2727402"/>
    <lineage>
        <taxon>Eukaryota</taxon>
        <taxon>Viridiplantae</taxon>
        <taxon>Streptophyta</taxon>
        <taxon>Embryophyta</taxon>
        <taxon>Tracheophyta</taxon>
        <taxon>Spermatophyta</taxon>
        <taxon>Magnoliopsida</taxon>
        <taxon>eudicotyledons</taxon>
        <taxon>Gunneridae</taxon>
        <taxon>Pentapetalae</taxon>
        <taxon>asterids</taxon>
        <taxon>lamiids</taxon>
        <taxon>Lamiales</taxon>
        <taxon>Pedaliaceae</taxon>
        <taxon>Sesamum</taxon>
    </lineage>
</organism>
<reference evidence="8" key="1">
    <citation type="submission" date="2020-06" db="EMBL/GenBank/DDBJ databases">
        <authorList>
            <person name="Li T."/>
            <person name="Hu X."/>
            <person name="Zhang T."/>
            <person name="Song X."/>
            <person name="Zhang H."/>
            <person name="Dai N."/>
            <person name="Sheng W."/>
            <person name="Hou X."/>
            <person name="Wei L."/>
        </authorList>
    </citation>
    <scope>NUCLEOTIDE SEQUENCE</scope>
    <source>
        <strain evidence="8">KEN1</strain>
        <tissue evidence="8">Leaf</tissue>
    </source>
</reference>
<evidence type="ECO:0000256" key="4">
    <source>
        <dbReference type="ARBA" id="ARBA00023163"/>
    </source>
</evidence>
<evidence type="ECO:0000256" key="1">
    <source>
        <dbReference type="ARBA" id="ARBA00004123"/>
    </source>
</evidence>
<accession>A0AAW2TBT3</accession>
<evidence type="ECO:0000256" key="5">
    <source>
        <dbReference type="ARBA" id="ARBA00023242"/>
    </source>
</evidence>
<dbReference type="Gene3D" id="4.10.280.10">
    <property type="entry name" value="Helix-loop-helix DNA-binding domain"/>
    <property type="match status" value="1"/>
</dbReference>
<dbReference type="EMBL" id="JACGWN010000015">
    <property type="protein sequence ID" value="KAL0401156.1"/>
    <property type="molecule type" value="Genomic_DNA"/>
</dbReference>
<feature type="region of interest" description="Disordered" evidence="6">
    <location>
        <begin position="29"/>
        <end position="56"/>
    </location>
</feature>
<protein>
    <submittedName>
        <fullName evidence="8">Transcription factor UNE12</fullName>
    </submittedName>
</protein>
<dbReference type="SMART" id="SM00353">
    <property type="entry name" value="HLH"/>
    <property type="match status" value="1"/>
</dbReference>
<dbReference type="PROSITE" id="PS50888">
    <property type="entry name" value="BHLH"/>
    <property type="match status" value="1"/>
</dbReference>
<keyword evidence="4" id="KW-0804">Transcription</keyword>
<reference evidence="8" key="2">
    <citation type="journal article" date="2024" name="Plant">
        <title>Genomic evolution and insights into agronomic trait innovations of Sesamum species.</title>
        <authorList>
            <person name="Miao H."/>
            <person name="Wang L."/>
            <person name="Qu L."/>
            <person name="Liu H."/>
            <person name="Sun Y."/>
            <person name="Le M."/>
            <person name="Wang Q."/>
            <person name="Wei S."/>
            <person name="Zheng Y."/>
            <person name="Lin W."/>
            <person name="Duan Y."/>
            <person name="Cao H."/>
            <person name="Xiong S."/>
            <person name="Wang X."/>
            <person name="Wei L."/>
            <person name="Li C."/>
            <person name="Ma Q."/>
            <person name="Ju M."/>
            <person name="Zhao R."/>
            <person name="Li G."/>
            <person name="Mu C."/>
            <person name="Tian Q."/>
            <person name="Mei H."/>
            <person name="Zhang T."/>
            <person name="Gao T."/>
            <person name="Zhang H."/>
        </authorList>
    </citation>
    <scope>NUCLEOTIDE SEQUENCE</scope>
    <source>
        <strain evidence="8">KEN1</strain>
    </source>
</reference>
<evidence type="ECO:0000259" key="7">
    <source>
        <dbReference type="PROSITE" id="PS50888"/>
    </source>
</evidence>
<name>A0AAW2TBT3_9LAMI</name>
<sequence>MTTNPPEGYASDDFLEQILSIPSYAGLAGADGTNSSETTSLSDTVSHLGPAASLHHPPPMFPLSLSLDNGRDAVNDNGAYAVKPEREAVNNNMGSLYPAFDHLQTHGLRHPAPQVQQAFQGQPTPSTAVTLPQPPGIRPRVRARRGQATDPHSIAERLRRERISERIKALQELVPSCNKILGCFLFLFFIRAAMLDEILDYVKFLRLQVKVLSMSRLGGAGAVAQLVADIPLQAVEDETGEISNQHVWEKWSNEETEREVAKLMEEDVGAAMQYLQSKSLCIMPISLASLIYPSNQSDDSTLVKPEPSAPS</sequence>
<dbReference type="GO" id="GO:0005634">
    <property type="term" value="C:nucleus"/>
    <property type="evidence" value="ECO:0007669"/>
    <property type="project" value="UniProtKB-SubCell"/>
</dbReference>
<evidence type="ECO:0000256" key="2">
    <source>
        <dbReference type="ARBA" id="ARBA00023015"/>
    </source>
</evidence>
<evidence type="ECO:0000256" key="6">
    <source>
        <dbReference type="SAM" id="MobiDB-lite"/>
    </source>
</evidence>
<dbReference type="SUPFAM" id="SSF47459">
    <property type="entry name" value="HLH, helix-loop-helix DNA-binding domain"/>
    <property type="match status" value="1"/>
</dbReference>
<dbReference type="GO" id="GO:0000981">
    <property type="term" value="F:DNA-binding transcription factor activity, RNA polymerase II-specific"/>
    <property type="evidence" value="ECO:0007669"/>
    <property type="project" value="TreeGrafter"/>
</dbReference>
<keyword evidence="2" id="KW-0805">Transcription regulation</keyword>
<feature type="domain" description="BHLH" evidence="7">
    <location>
        <begin position="147"/>
        <end position="205"/>
    </location>
</feature>
<dbReference type="AlphaFoldDB" id="A0AAW2TBT3"/>
<dbReference type="InterPro" id="IPR045843">
    <property type="entry name" value="IND-like"/>
</dbReference>
<proteinExistence type="predicted"/>
<evidence type="ECO:0000313" key="8">
    <source>
        <dbReference type="EMBL" id="KAL0401156.1"/>
    </source>
</evidence>
<keyword evidence="3" id="KW-0238">DNA-binding</keyword>
<comment type="caution">
    <text evidence="8">The sequence shown here is derived from an EMBL/GenBank/DDBJ whole genome shotgun (WGS) entry which is preliminary data.</text>
</comment>
<dbReference type="InterPro" id="IPR011598">
    <property type="entry name" value="bHLH_dom"/>
</dbReference>
<keyword evidence="5" id="KW-0539">Nucleus</keyword>
<dbReference type="PANTHER" id="PTHR16223">
    <property type="entry name" value="TRANSCRIPTION FACTOR BHLH83-RELATED"/>
    <property type="match status" value="1"/>
</dbReference>
<dbReference type="Pfam" id="PF00010">
    <property type="entry name" value="HLH"/>
    <property type="match status" value="1"/>
</dbReference>
<comment type="subcellular location">
    <subcellularLocation>
        <location evidence="1">Nucleus</location>
    </subcellularLocation>
</comment>
<dbReference type="InterPro" id="IPR036638">
    <property type="entry name" value="HLH_DNA-bd_sf"/>
</dbReference>
<dbReference type="GO" id="GO:0046983">
    <property type="term" value="F:protein dimerization activity"/>
    <property type="evidence" value="ECO:0007669"/>
    <property type="project" value="InterPro"/>
</dbReference>
<evidence type="ECO:0000256" key="3">
    <source>
        <dbReference type="ARBA" id="ARBA00023125"/>
    </source>
</evidence>
<gene>
    <name evidence="8" type="ORF">Slati_4145500</name>
</gene>